<comment type="caution">
    <text evidence="1">The sequence shown here is derived from an EMBL/GenBank/DDBJ whole genome shotgun (WGS) entry which is preliminary data.</text>
</comment>
<reference evidence="1" key="1">
    <citation type="submission" date="2022-04" db="EMBL/GenBank/DDBJ databases">
        <title>Genome of the entomopathogenic fungus Entomophthora muscae.</title>
        <authorList>
            <person name="Elya C."/>
            <person name="Lovett B.R."/>
            <person name="Lee E."/>
            <person name="Macias A.M."/>
            <person name="Hajek A.E."/>
            <person name="De Bivort B.L."/>
            <person name="Kasson M.T."/>
            <person name="De Fine Licht H.H."/>
            <person name="Stajich J.E."/>
        </authorList>
    </citation>
    <scope>NUCLEOTIDE SEQUENCE</scope>
    <source>
        <strain evidence="1">Berkeley</strain>
    </source>
</reference>
<proteinExistence type="predicted"/>
<evidence type="ECO:0000313" key="2">
    <source>
        <dbReference type="Proteomes" id="UP001165960"/>
    </source>
</evidence>
<organism evidence="1 2">
    <name type="scientific">Entomophthora muscae</name>
    <dbReference type="NCBI Taxonomy" id="34485"/>
    <lineage>
        <taxon>Eukaryota</taxon>
        <taxon>Fungi</taxon>
        <taxon>Fungi incertae sedis</taxon>
        <taxon>Zoopagomycota</taxon>
        <taxon>Entomophthoromycotina</taxon>
        <taxon>Entomophthoromycetes</taxon>
        <taxon>Entomophthorales</taxon>
        <taxon>Entomophthoraceae</taxon>
        <taxon>Entomophthora</taxon>
    </lineage>
</organism>
<dbReference type="EMBL" id="QTSX02004291">
    <property type="protein sequence ID" value="KAJ9066411.1"/>
    <property type="molecule type" value="Genomic_DNA"/>
</dbReference>
<evidence type="ECO:0000313" key="1">
    <source>
        <dbReference type="EMBL" id="KAJ9066411.1"/>
    </source>
</evidence>
<accession>A0ACC2SW46</accession>
<sequence>MTISEFQEEKDTETKRQSPNPSLENKLKREERIIQLFKKISGTDGTSDLPYPKGITVDDIHRHFEKRHGKSAYIYAKELVSMADKANDGIVDYEEFRIFVIRQEKALWRLFRKIDLSQDFKLQPQEIAESLQRAGIKVHQEKLSDLIEKMDLDGDGSIDFCEWRDFLLFLPRNLTLANIFQYSEDVTIMSSDGEVSVITGGDLEKSSKIPYFIAGGVAGAVSRTITAPLDRIKVYLQIASSSAQPNGSGSSVKVRLTFLQVIQRLYQEGGIFNFYRGNGLNVLKIVPESATKFYTFEKIKGFLVGDQEKLNLPQRLLAGGLAGITSQTLIYPLDLIKIRRMAVTNSPKGVWQFGADILYTQGIRGLFKGLTPALCGIFPFAAIDLTLFETLKSTYLEKMSVQPSIPVILGCGMASGTVGAISVYPFSLIRTKLQAQGTPQHPKKYDGILHVIRDTYANDSLKGFYKGLAPTLLKVVPALSISYVVYESSKKQLGIQ</sequence>
<keyword evidence="2" id="KW-1185">Reference proteome</keyword>
<protein>
    <submittedName>
        <fullName evidence="1">Uncharacterized protein</fullName>
    </submittedName>
</protein>
<name>A0ACC2SW46_9FUNG</name>
<gene>
    <name evidence="1" type="ORF">DSO57_1009658</name>
</gene>
<dbReference type="Proteomes" id="UP001165960">
    <property type="component" value="Unassembled WGS sequence"/>
</dbReference>